<organism evidence="6 7">
    <name type="scientific">Kocuria coralli</name>
    <dbReference type="NCBI Taxonomy" id="1461025"/>
    <lineage>
        <taxon>Bacteria</taxon>
        <taxon>Bacillati</taxon>
        <taxon>Actinomycetota</taxon>
        <taxon>Actinomycetes</taxon>
        <taxon>Micrococcales</taxon>
        <taxon>Micrococcaceae</taxon>
        <taxon>Kocuria</taxon>
    </lineage>
</organism>
<feature type="region of interest" description="Disordered" evidence="4">
    <location>
        <begin position="1"/>
        <end position="25"/>
    </location>
</feature>
<dbReference type="Gene3D" id="3.40.50.300">
    <property type="entry name" value="P-loop containing nucleotide triphosphate hydrolases"/>
    <property type="match status" value="1"/>
</dbReference>
<dbReference type="PROSITE" id="PS50893">
    <property type="entry name" value="ABC_TRANSPORTER_2"/>
    <property type="match status" value="1"/>
</dbReference>
<dbReference type="InterPro" id="IPR051782">
    <property type="entry name" value="ABC_Transporter_VariousFunc"/>
</dbReference>
<evidence type="ECO:0000256" key="1">
    <source>
        <dbReference type="ARBA" id="ARBA00022448"/>
    </source>
</evidence>
<feature type="domain" description="ABC transporter" evidence="5">
    <location>
        <begin position="28"/>
        <end position="253"/>
    </location>
</feature>
<dbReference type="InterPro" id="IPR003593">
    <property type="entry name" value="AAA+_ATPase"/>
</dbReference>
<accession>A0A5J5KZV1</accession>
<dbReference type="InterPro" id="IPR027417">
    <property type="entry name" value="P-loop_NTPase"/>
</dbReference>
<evidence type="ECO:0000259" key="5">
    <source>
        <dbReference type="PROSITE" id="PS50893"/>
    </source>
</evidence>
<feature type="compositionally biased region" description="Polar residues" evidence="4">
    <location>
        <begin position="1"/>
        <end position="24"/>
    </location>
</feature>
<dbReference type="SMART" id="SM00382">
    <property type="entry name" value="AAA"/>
    <property type="match status" value="1"/>
</dbReference>
<protein>
    <submittedName>
        <fullName evidence="6">ATP-binding cassette domain-containing protein</fullName>
    </submittedName>
</protein>
<dbReference type="PANTHER" id="PTHR42939">
    <property type="entry name" value="ABC TRANSPORTER ATP-BINDING PROTEIN ALBC-RELATED"/>
    <property type="match status" value="1"/>
</dbReference>
<keyword evidence="2" id="KW-0547">Nucleotide-binding</keyword>
<evidence type="ECO:0000256" key="3">
    <source>
        <dbReference type="ARBA" id="ARBA00022840"/>
    </source>
</evidence>
<keyword evidence="1" id="KW-0813">Transport</keyword>
<dbReference type="Proteomes" id="UP000325957">
    <property type="component" value="Unassembled WGS sequence"/>
</dbReference>
<dbReference type="Pfam" id="PF00005">
    <property type="entry name" value="ABC_tran"/>
    <property type="match status" value="1"/>
</dbReference>
<dbReference type="InterPro" id="IPR003439">
    <property type="entry name" value="ABC_transporter-like_ATP-bd"/>
</dbReference>
<name>A0A5J5KZV1_9MICC</name>
<evidence type="ECO:0000256" key="2">
    <source>
        <dbReference type="ARBA" id="ARBA00022741"/>
    </source>
</evidence>
<comment type="caution">
    <text evidence="6">The sequence shown here is derived from an EMBL/GenBank/DDBJ whole genome shotgun (WGS) entry which is preliminary data.</text>
</comment>
<evidence type="ECO:0000256" key="4">
    <source>
        <dbReference type="SAM" id="MobiDB-lite"/>
    </source>
</evidence>
<keyword evidence="3 6" id="KW-0067">ATP-binding</keyword>
<keyword evidence="7" id="KW-1185">Reference proteome</keyword>
<dbReference type="GO" id="GO:0005524">
    <property type="term" value="F:ATP binding"/>
    <property type="evidence" value="ECO:0007669"/>
    <property type="project" value="UniProtKB-KW"/>
</dbReference>
<dbReference type="AlphaFoldDB" id="A0A5J5KZV1"/>
<evidence type="ECO:0000313" key="7">
    <source>
        <dbReference type="Proteomes" id="UP000325957"/>
    </source>
</evidence>
<reference evidence="6 7" key="1">
    <citation type="submission" date="2019-05" db="EMBL/GenBank/DDBJ databases">
        <title>Kocuria coralli sp. nov., a novel actinobacterium isolated from coral reef seawater.</title>
        <authorList>
            <person name="Li J."/>
        </authorList>
    </citation>
    <scope>NUCLEOTIDE SEQUENCE [LARGE SCALE GENOMIC DNA]</scope>
    <source>
        <strain evidence="6 7">SCSIO 13007</strain>
    </source>
</reference>
<gene>
    <name evidence="6" type="ORF">FCK90_06480</name>
</gene>
<dbReference type="CDD" id="cd03230">
    <property type="entry name" value="ABC_DR_subfamily_A"/>
    <property type="match status" value="1"/>
</dbReference>
<proteinExistence type="predicted"/>
<dbReference type="GO" id="GO:0016887">
    <property type="term" value="F:ATP hydrolysis activity"/>
    <property type="evidence" value="ECO:0007669"/>
    <property type="project" value="InterPro"/>
</dbReference>
<evidence type="ECO:0000313" key="6">
    <source>
        <dbReference type="EMBL" id="KAA9394465.1"/>
    </source>
</evidence>
<dbReference type="OrthoDB" id="9804819at2"/>
<sequence length="332" mass="36468">MTVTTTDPTTRSAAGAPVTSTPETSAGIALQGVTKSFGKTEVLKGIDLHLKPGKVYGLLGANGVGKTTLMSVICNHTFRSSGRITIDGEEPAENARILERTCFVHEDQRWHDDYLVDHILRALPHFYRDWQPDLAERLLSRFSIPRKTPLKKLSRGQRSAFAVCISLASRAEYTFLDEPYLGLDPTSRNIFYEELMREVAERPRTILMSTHLIDEAANLMEEVVLMRRGRIELHADVDEVTSSMTAIRGIDEAVDGFTAPYDVVSSQSLGRIHSVLVKGALAPDERARAEALHLSVEKPGLQEIVAALGILDHAVAQNLPQNSEVSEAGVTS</sequence>
<dbReference type="SUPFAM" id="SSF52540">
    <property type="entry name" value="P-loop containing nucleoside triphosphate hydrolases"/>
    <property type="match status" value="1"/>
</dbReference>
<dbReference type="EMBL" id="SZWF01000006">
    <property type="protein sequence ID" value="KAA9394465.1"/>
    <property type="molecule type" value="Genomic_DNA"/>
</dbReference>
<dbReference type="PANTHER" id="PTHR42939:SF1">
    <property type="entry name" value="ABC TRANSPORTER ATP-BINDING PROTEIN ALBC-RELATED"/>
    <property type="match status" value="1"/>
</dbReference>